<name>A0ABS5MQF6_9STAP</name>
<feature type="transmembrane region" description="Helical" evidence="1">
    <location>
        <begin position="87"/>
        <end position="109"/>
    </location>
</feature>
<feature type="transmembrane region" description="Helical" evidence="1">
    <location>
        <begin position="20"/>
        <end position="40"/>
    </location>
</feature>
<keyword evidence="1" id="KW-0812">Transmembrane</keyword>
<feature type="transmembrane region" description="Helical" evidence="1">
    <location>
        <begin position="138"/>
        <end position="160"/>
    </location>
</feature>
<dbReference type="Proteomes" id="UP000681586">
    <property type="component" value="Unassembled WGS sequence"/>
</dbReference>
<accession>A0ABS5MQF6</accession>
<reference evidence="2 3" key="1">
    <citation type="submission" date="2021-05" db="EMBL/GenBank/DDBJ databases">
        <title>Staphylococcus fleurettii isolated from lake water in First Nation community in Manitoba, Canada.</title>
        <authorList>
            <person name="Bashar S."/>
            <person name="Murdock A."/>
            <person name="Patidar R."/>
            <person name="Golding G."/>
            <person name="Farenhorst A."/>
            <person name="Kumar A."/>
        </authorList>
    </citation>
    <scope>NUCLEOTIDE SEQUENCE [LARGE SCALE GENOMIC DNA]</scope>
    <source>
        <strain evidence="2 3">SF002</strain>
    </source>
</reference>
<dbReference type="EMBL" id="JAGXBM010000024">
    <property type="protein sequence ID" value="MBS3698089.1"/>
    <property type="molecule type" value="Genomic_DNA"/>
</dbReference>
<evidence type="ECO:0000313" key="2">
    <source>
        <dbReference type="EMBL" id="MBS3698089.1"/>
    </source>
</evidence>
<gene>
    <name evidence="2" type="ORF">JJQ58_11485</name>
</gene>
<evidence type="ECO:0000313" key="3">
    <source>
        <dbReference type="Proteomes" id="UP000681586"/>
    </source>
</evidence>
<proteinExistence type="predicted"/>
<sequence length="227" mass="25910">MGDVRGSLSIIGKELKLQFYTFSIVLLALAVIYFIIGFYVEPTESFKPLLSGPIYGILGFLSFFLYGDPFKSAVQLGSTRKQYIFSLWLSYFIFIVCLLAVHEIVSYLLELTANIANSNVTLMRVGDFLQHNNRFDNMWIDILSVIFIAGVCFFIGAIMYRVGIIPTLIGLFLIGVIVFVWYVLGDFTPLFKWIYHHIYEMFHILGAIGILLALLIYPILINVKLKF</sequence>
<comment type="caution">
    <text evidence="2">The sequence shown here is derived from an EMBL/GenBank/DDBJ whole genome shotgun (WGS) entry which is preliminary data.</text>
</comment>
<protein>
    <submittedName>
        <fullName evidence="2">Uncharacterized protein</fullName>
    </submittedName>
</protein>
<keyword evidence="1" id="KW-0472">Membrane</keyword>
<feature type="transmembrane region" description="Helical" evidence="1">
    <location>
        <begin position="167"/>
        <end position="184"/>
    </location>
</feature>
<feature type="transmembrane region" description="Helical" evidence="1">
    <location>
        <begin position="204"/>
        <end position="223"/>
    </location>
</feature>
<feature type="transmembrane region" description="Helical" evidence="1">
    <location>
        <begin position="46"/>
        <end position="66"/>
    </location>
</feature>
<evidence type="ECO:0000256" key="1">
    <source>
        <dbReference type="SAM" id="Phobius"/>
    </source>
</evidence>
<keyword evidence="1" id="KW-1133">Transmembrane helix</keyword>
<keyword evidence="3" id="KW-1185">Reference proteome</keyword>
<organism evidence="2 3">
    <name type="scientific">Mammaliicoccus fleurettii</name>
    <dbReference type="NCBI Taxonomy" id="150056"/>
    <lineage>
        <taxon>Bacteria</taxon>
        <taxon>Bacillati</taxon>
        <taxon>Bacillota</taxon>
        <taxon>Bacilli</taxon>
        <taxon>Bacillales</taxon>
        <taxon>Staphylococcaceae</taxon>
        <taxon>Mammaliicoccus</taxon>
    </lineage>
</organism>
<dbReference type="RefSeq" id="WP_203154156.1">
    <property type="nucleotide sequence ID" value="NZ_JAEPSA010000026.1"/>
</dbReference>